<keyword evidence="5 10" id="KW-0031">Aminopeptidase</keyword>
<evidence type="ECO:0000256" key="8">
    <source>
        <dbReference type="ARBA" id="ARBA00022801"/>
    </source>
</evidence>
<keyword evidence="6" id="KW-0645">Protease</keyword>
<evidence type="ECO:0000256" key="4">
    <source>
        <dbReference type="ARBA" id="ARBA00008236"/>
    </source>
</evidence>
<dbReference type="MEROPS" id="M29.002"/>
<dbReference type="Proteomes" id="UP000031366">
    <property type="component" value="Unassembled WGS sequence"/>
</dbReference>
<protein>
    <submittedName>
        <fullName evidence="10">Aminopeptidase 2</fullName>
    </submittedName>
</protein>
<comment type="cofactor">
    <cofactor evidence="1">
        <name>Co(2+)</name>
        <dbReference type="ChEBI" id="CHEBI:48828"/>
    </cofactor>
</comment>
<dbReference type="GO" id="GO:0008237">
    <property type="term" value="F:metallopeptidase activity"/>
    <property type="evidence" value="ECO:0007669"/>
    <property type="project" value="UniProtKB-KW"/>
</dbReference>
<sequence length="409" mass="46072">MKEEMLKKYARLAVKTGVNIQENQTLVIMSPIECAPFTRMISEVAYKEGAREVIIHWSDEISAKIRYMNASTEVLSEVAPWQVDSLIHYAKDGAAFLSISASDPELMKEVPTEKISTSMKARQIGLKEFNKRLMTNENPWSIVSIPTKAWAKKVFSNLSEEEAVEKLWEAIFKIVRVDKEDPVEAWNEHKNNLKVKMDFLNSKNFKSIYFKNSLGTDLKMELPENHLWVGGAEKSSEGIEFIANMPTEEIFSMPKRDGVNGVVFSSKPLNYAGNLIENFSLTFKDGKIIDFTAERGYESLKSLIETDEGSHYLGEVALVPFDSPISNSGIIFFNTLYDENASCHFAIGRAYSLCVKDGDKMTEEELLKAGANNSLTHVDFMLGTEDLDIVGTTYDGEPVQIFKDGNWAF</sequence>
<dbReference type="RefSeq" id="WP_039636087.1">
    <property type="nucleotide sequence ID" value="NZ_AYSO01000020.1"/>
</dbReference>
<evidence type="ECO:0000256" key="3">
    <source>
        <dbReference type="ARBA" id="ARBA00001947"/>
    </source>
</evidence>
<dbReference type="Pfam" id="PF02073">
    <property type="entry name" value="Peptidase_M29"/>
    <property type="match status" value="1"/>
</dbReference>
<evidence type="ECO:0000256" key="7">
    <source>
        <dbReference type="ARBA" id="ARBA00022723"/>
    </source>
</evidence>
<dbReference type="EMBL" id="AYSO01000020">
    <property type="protein sequence ID" value="KIE45232.1"/>
    <property type="molecule type" value="Genomic_DNA"/>
</dbReference>
<evidence type="ECO:0000256" key="6">
    <source>
        <dbReference type="ARBA" id="ARBA00022670"/>
    </source>
</evidence>
<dbReference type="GO" id="GO:0004177">
    <property type="term" value="F:aminopeptidase activity"/>
    <property type="evidence" value="ECO:0007669"/>
    <property type="project" value="UniProtKB-KW"/>
</dbReference>
<evidence type="ECO:0000256" key="1">
    <source>
        <dbReference type="ARBA" id="ARBA00001941"/>
    </source>
</evidence>
<dbReference type="PANTHER" id="PTHR34448">
    <property type="entry name" value="AMINOPEPTIDASE"/>
    <property type="match status" value="1"/>
</dbReference>
<dbReference type="GO" id="GO:0046872">
    <property type="term" value="F:metal ion binding"/>
    <property type="evidence" value="ECO:0007669"/>
    <property type="project" value="UniProtKB-KW"/>
</dbReference>
<gene>
    <name evidence="10" type="ORF">U732_313</name>
</gene>
<dbReference type="InterPro" id="IPR052170">
    <property type="entry name" value="M29_Exopeptidase"/>
</dbReference>
<comment type="cofactor">
    <cofactor evidence="2">
        <name>Mg(2+)</name>
        <dbReference type="ChEBI" id="CHEBI:18420"/>
    </cofactor>
</comment>
<keyword evidence="8" id="KW-0378">Hydrolase</keyword>
<evidence type="ECO:0000256" key="2">
    <source>
        <dbReference type="ARBA" id="ARBA00001946"/>
    </source>
</evidence>
<evidence type="ECO:0000313" key="10">
    <source>
        <dbReference type="EMBL" id="KIE45232.1"/>
    </source>
</evidence>
<dbReference type="InterPro" id="IPR035097">
    <property type="entry name" value="M29_N-terminal"/>
</dbReference>
<proteinExistence type="inferred from homology"/>
<accession>A0A0C1QW59</accession>
<dbReference type="GO" id="GO:0006508">
    <property type="term" value="P:proteolysis"/>
    <property type="evidence" value="ECO:0007669"/>
    <property type="project" value="UniProtKB-KW"/>
</dbReference>
<reference evidence="10 11" key="1">
    <citation type="journal article" date="2015" name="Infect. Genet. Evol.">
        <title>Genomic sequences of six botulinum neurotoxin-producing strains representing three clostridial species illustrate the mobility and diversity of botulinum neurotoxin genes.</title>
        <authorList>
            <person name="Smith T.J."/>
            <person name="Hill K.K."/>
            <person name="Xie G."/>
            <person name="Foley B.T."/>
            <person name="Williamson C.H."/>
            <person name="Foster J.T."/>
            <person name="Johnson S.L."/>
            <person name="Chertkov O."/>
            <person name="Teshima H."/>
            <person name="Gibbons H.S."/>
            <person name="Johnsky L.A."/>
            <person name="Karavis M.A."/>
            <person name="Smith L.A."/>
        </authorList>
    </citation>
    <scope>NUCLEOTIDE SEQUENCE [LARGE SCALE GENOMIC DNA]</scope>
    <source>
        <strain evidence="10 11">CDC 2741</strain>
    </source>
</reference>
<dbReference type="STRING" id="29341.RSJ17_04375"/>
<organism evidence="10 11">
    <name type="scientific">Clostridium argentinense CDC 2741</name>
    <dbReference type="NCBI Taxonomy" id="1418104"/>
    <lineage>
        <taxon>Bacteria</taxon>
        <taxon>Bacillati</taxon>
        <taxon>Bacillota</taxon>
        <taxon>Clostridia</taxon>
        <taxon>Eubacteriales</taxon>
        <taxon>Clostridiaceae</taxon>
        <taxon>Clostridium</taxon>
    </lineage>
</organism>
<comment type="cofactor">
    <cofactor evidence="3">
        <name>Zn(2+)</name>
        <dbReference type="ChEBI" id="CHEBI:29105"/>
    </cofactor>
</comment>
<evidence type="ECO:0000313" key="11">
    <source>
        <dbReference type="Proteomes" id="UP000031366"/>
    </source>
</evidence>
<evidence type="ECO:0000256" key="9">
    <source>
        <dbReference type="ARBA" id="ARBA00023049"/>
    </source>
</evidence>
<dbReference type="Gene3D" id="3.40.1830.10">
    <property type="entry name" value="Thermophilic metalloprotease (M29)"/>
    <property type="match status" value="1"/>
</dbReference>
<keyword evidence="11" id="KW-1185">Reference proteome</keyword>
<comment type="similarity">
    <text evidence="4">Belongs to the peptidase M29 family.</text>
</comment>
<dbReference type="AlphaFoldDB" id="A0A0C1QW59"/>
<dbReference type="SUPFAM" id="SSF144052">
    <property type="entry name" value="Thermophilic metalloprotease-like"/>
    <property type="match status" value="1"/>
</dbReference>
<keyword evidence="9" id="KW-0482">Metalloprotease</keyword>
<keyword evidence="7" id="KW-0479">Metal-binding</keyword>
<evidence type="ECO:0000256" key="5">
    <source>
        <dbReference type="ARBA" id="ARBA00022438"/>
    </source>
</evidence>
<comment type="caution">
    <text evidence="10">The sequence shown here is derived from an EMBL/GenBank/DDBJ whole genome shotgun (WGS) entry which is preliminary data.</text>
</comment>
<dbReference type="OrthoDB" id="9803993at2"/>
<name>A0A0C1QW59_9CLOT</name>
<dbReference type="InterPro" id="IPR000787">
    <property type="entry name" value="Peptidase_M29"/>
</dbReference>
<dbReference type="PANTHER" id="PTHR34448:SF3">
    <property type="entry name" value="AMINOPEPTIDASE AMPS"/>
    <property type="match status" value="1"/>
</dbReference>
<dbReference type="PRINTS" id="PR00919">
    <property type="entry name" value="THERMOPTASE"/>
</dbReference>